<comment type="caution">
    <text evidence="1">The sequence shown here is derived from an EMBL/GenBank/DDBJ whole genome shotgun (WGS) entry which is preliminary data.</text>
</comment>
<dbReference type="AlphaFoldDB" id="A0A8X6T566"/>
<dbReference type="Proteomes" id="UP000887013">
    <property type="component" value="Unassembled WGS sequence"/>
</dbReference>
<dbReference type="EMBL" id="BMAW01050936">
    <property type="protein sequence ID" value="GFS77651.1"/>
    <property type="molecule type" value="Genomic_DNA"/>
</dbReference>
<evidence type="ECO:0000313" key="2">
    <source>
        <dbReference type="Proteomes" id="UP000887013"/>
    </source>
</evidence>
<reference evidence="1" key="1">
    <citation type="submission" date="2020-08" db="EMBL/GenBank/DDBJ databases">
        <title>Multicomponent nature underlies the extraordinary mechanical properties of spider dragline silk.</title>
        <authorList>
            <person name="Kono N."/>
            <person name="Nakamura H."/>
            <person name="Mori M."/>
            <person name="Yoshida Y."/>
            <person name="Ohtoshi R."/>
            <person name="Malay A.D."/>
            <person name="Moran D.A.P."/>
            <person name="Tomita M."/>
            <person name="Numata K."/>
            <person name="Arakawa K."/>
        </authorList>
    </citation>
    <scope>NUCLEOTIDE SEQUENCE</scope>
</reference>
<organism evidence="1 2">
    <name type="scientific">Nephila pilipes</name>
    <name type="common">Giant wood spider</name>
    <name type="synonym">Nephila maculata</name>
    <dbReference type="NCBI Taxonomy" id="299642"/>
    <lineage>
        <taxon>Eukaryota</taxon>
        <taxon>Metazoa</taxon>
        <taxon>Ecdysozoa</taxon>
        <taxon>Arthropoda</taxon>
        <taxon>Chelicerata</taxon>
        <taxon>Arachnida</taxon>
        <taxon>Araneae</taxon>
        <taxon>Araneomorphae</taxon>
        <taxon>Entelegynae</taxon>
        <taxon>Araneoidea</taxon>
        <taxon>Nephilidae</taxon>
        <taxon>Nephila</taxon>
    </lineage>
</organism>
<protein>
    <submittedName>
        <fullName evidence="1">Uncharacterized protein</fullName>
    </submittedName>
</protein>
<evidence type="ECO:0000313" key="1">
    <source>
        <dbReference type="EMBL" id="GFS77651.1"/>
    </source>
</evidence>
<dbReference type="InterPro" id="IPR021109">
    <property type="entry name" value="Peptidase_aspartic_dom_sf"/>
</dbReference>
<proteinExistence type="predicted"/>
<accession>A0A8X6T566</accession>
<sequence length="127" mass="14367">MQIRCPTYNPNSSRRTYLATNHVNVYATETRSPRLTLIDITLCGKKGRVCVDTGSSHSTAGEKMYQVFKDKGFNFQETTFTMCLVDGQQTTVEALITKVKQEIERKIIPCQVHHSPKGKRKSNSARN</sequence>
<gene>
    <name evidence="1" type="primary">NCL1_18726</name>
    <name evidence="1" type="ORF">NPIL_501541</name>
</gene>
<dbReference type="Gene3D" id="2.40.70.10">
    <property type="entry name" value="Acid Proteases"/>
    <property type="match status" value="1"/>
</dbReference>
<keyword evidence="2" id="KW-1185">Reference proteome</keyword>
<name>A0A8X6T566_NEPPI</name>